<organism evidence="3">
    <name type="scientific">Candidatus Kentrum sp. SD</name>
    <dbReference type="NCBI Taxonomy" id="2126332"/>
    <lineage>
        <taxon>Bacteria</taxon>
        <taxon>Pseudomonadati</taxon>
        <taxon>Pseudomonadota</taxon>
        <taxon>Gammaproteobacteria</taxon>
        <taxon>Candidatus Kentrum</taxon>
    </lineage>
</organism>
<dbReference type="AlphaFoldDB" id="A0A451BJQ1"/>
<reference evidence="3" key="1">
    <citation type="submission" date="2019-02" db="EMBL/GenBank/DDBJ databases">
        <authorList>
            <person name="Gruber-Vodicka R. H."/>
            <person name="Seah K. B. B."/>
        </authorList>
    </citation>
    <scope>NUCLEOTIDE SEQUENCE</scope>
    <source>
        <strain evidence="3">BECK_S127</strain>
        <strain evidence="2">BECK_S1320</strain>
        <strain evidence="1">BECK_S1321</strain>
    </source>
</reference>
<evidence type="ECO:0000313" key="2">
    <source>
        <dbReference type="EMBL" id="VFK43872.1"/>
    </source>
</evidence>
<dbReference type="EMBL" id="CAADFR010000031">
    <property type="protein sequence ID" value="VFK39032.1"/>
    <property type="molecule type" value="Genomic_DNA"/>
</dbReference>
<evidence type="ECO:0000313" key="1">
    <source>
        <dbReference type="EMBL" id="VFK39032.1"/>
    </source>
</evidence>
<dbReference type="EMBL" id="CAADFU010000030">
    <property type="protein sequence ID" value="VFK43872.1"/>
    <property type="molecule type" value="Genomic_DNA"/>
</dbReference>
<proteinExistence type="predicted"/>
<name>A0A451BJQ1_9GAMM</name>
<accession>A0A451BJQ1</accession>
<protein>
    <submittedName>
        <fullName evidence="3">Uncharacterized protein</fullName>
    </submittedName>
</protein>
<evidence type="ECO:0000313" key="3">
    <source>
        <dbReference type="EMBL" id="VFK78519.1"/>
    </source>
</evidence>
<dbReference type="EMBL" id="CAADHB010000017">
    <property type="protein sequence ID" value="VFK78519.1"/>
    <property type="molecule type" value="Genomic_DNA"/>
</dbReference>
<sequence>MTIRRLAVDLVTYPLVLPIGPGPLEVLPTKHLRIETWGFNHQCVLPLAGTDCKVSKIKSPLSA</sequence>
<gene>
    <name evidence="3" type="ORF">BECKSD772D_GA0070982_10171</name>
    <name evidence="2" type="ORF">BECKSD772E_GA0070983_103028</name>
    <name evidence="1" type="ORF">BECKSD772F_GA0070984_103128</name>
</gene>